<proteinExistence type="predicted"/>
<dbReference type="Gene3D" id="3.40.50.2300">
    <property type="match status" value="1"/>
</dbReference>
<dbReference type="OrthoDB" id="9796655at2"/>
<dbReference type="InterPro" id="IPR011006">
    <property type="entry name" value="CheY-like_superfamily"/>
</dbReference>
<dbReference type="SMART" id="SM00421">
    <property type="entry name" value="HTH_LUXR"/>
    <property type="match status" value="1"/>
</dbReference>
<evidence type="ECO:0000313" key="3">
    <source>
        <dbReference type="Proteomes" id="UP000194450"/>
    </source>
</evidence>
<dbReference type="RefSeq" id="WP_086434455.1">
    <property type="nucleotide sequence ID" value="NZ_FXWH01000001.1"/>
</dbReference>
<dbReference type="PANTHER" id="PTHR45566">
    <property type="entry name" value="HTH-TYPE TRANSCRIPTIONAL REGULATOR YHJB-RELATED"/>
    <property type="match status" value="1"/>
</dbReference>
<dbReference type="SUPFAM" id="SSF46894">
    <property type="entry name" value="C-terminal effector domain of the bipartite response regulators"/>
    <property type="match status" value="1"/>
</dbReference>
<evidence type="ECO:0000313" key="2">
    <source>
        <dbReference type="EMBL" id="SMQ65848.1"/>
    </source>
</evidence>
<dbReference type="GO" id="GO:0006355">
    <property type="term" value="P:regulation of DNA-templated transcription"/>
    <property type="evidence" value="ECO:0007669"/>
    <property type="project" value="InterPro"/>
</dbReference>
<reference evidence="3" key="1">
    <citation type="submission" date="2017-04" db="EMBL/GenBank/DDBJ databases">
        <authorList>
            <person name="Varghese N."/>
            <person name="Submissions S."/>
        </authorList>
    </citation>
    <scope>NUCLEOTIDE SEQUENCE [LARGE SCALE GENOMIC DNA]</scope>
</reference>
<evidence type="ECO:0000259" key="1">
    <source>
        <dbReference type="PROSITE" id="PS50043"/>
    </source>
</evidence>
<gene>
    <name evidence="2" type="ORF">SAMN06297229_1374</name>
</gene>
<dbReference type="InterPro" id="IPR016032">
    <property type="entry name" value="Sig_transdc_resp-reg_C-effctor"/>
</dbReference>
<dbReference type="PRINTS" id="PR00038">
    <property type="entry name" value="HTHLUXR"/>
</dbReference>
<dbReference type="PROSITE" id="PS50043">
    <property type="entry name" value="HTH_LUXR_2"/>
    <property type="match status" value="1"/>
</dbReference>
<dbReference type="PROSITE" id="PS00622">
    <property type="entry name" value="HTH_LUXR_1"/>
    <property type="match status" value="1"/>
</dbReference>
<dbReference type="InterPro" id="IPR051015">
    <property type="entry name" value="EvgA-like"/>
</dbReference>
<dbReference type="CDD" id="cd06170">
    <property type="entry name" value="LuxR_C_like"/>
    <property type="match status" value="1"/>
</dbReference>
<dbReference type="Proteomes" id="UP000194450">
    <property type="component" value="Unassembled WGS sequence"/>
</dbReference>
<dbReference type="PANTHER" id="PTHR45566:SF2">
    <property type="entry name" value="NARL SUBFAMILY"/>
    <property type="match status" value="1"/>
</dbReference>
<dbReference type="AlphaFoldDB" id="A0A1Y6ESY6"/>
<organism evidence="2 3">
    <name type="scientific">Pseudidiomarina planktonica</name>
    <dbReference type="NCBI Taxonomy" id="1323738"/>
    <lineage>
        <taxon>Bacteria</taxon>
        <taxon>Pseudomonadati</taxon>
        <taxon>Pseudomonadota</taxon>
        <taxon>Gammaproteobacteria</taxon>
        <taxon>Alteromonadales</taxon>
        <taxon>Idiomarinaceae</taxon>
        <taxon>Pseudidiomarina</taxon>
    </lineage>
</organism>
<protein>
    <submittedName>
        <fullName evidence="2">Two component transcriptional regulator, LuxR family</fullName>
    </submittedName>
</protein>
<dbReference type="EMBL" id="FXWH01000001">
    <property type="protein sequence ID" value="SMQ65848.1"/>
    <property type="molecule type" value="Genomic_DNA"/>
</dbReference>
<dbReference type="GO" id="GO:0003677">
    <property type="term" value="F:DNA binding"/>
    <property type="evidence" value="ECO:0007669"/>
    <property type="project" value="InterPro"/>
</dbReference>
<feature type="domain" description="HTH luxR-type" evidence="1">
    <location>
        <begin position="142"/>
        <end position="207"/>
    </location>
</feature>
<dbReference type="InterPro" id="IPR000792">
    <property type="entry name" value="Tscrpt_reg_LuxR_C"/>
</dbReference>
<accession>A0A1Y6ESY6</accession>
<dbReference type="Pfam" id="PF00196">
    <property type="entry name" value="GerE"/>
    <property type="match status" value="1"/>
</dbReference>
<keyword evidence="3" id="KW-1185">Reference proteome</keyword>
<sequence>MTPIILAISSGLVRAGMEHVLAEQSNYQICASVGTFNELRQVARDYPYATVVLCSQLSGDATIESWRRLVKRYPDLLLLLWGRSFQDVLDFQCSISQVDAYLLEHCSCQELLDAMVSIRAGQMYVASAVAEYFARNPRKQEQRQLFEQLSEREMQVTQMLGRGIRVAEIAKHLNISTKTVNTFRYRIFDKLGISGDVALSHVAIRAGIVDIMNLET</sequence>
<name>A0A1Y6ESY6_9GAMM</name>
<dbReference type="SUPFAM" id="SSF52172">
    <property type="entry name" value="CheY-like"/>
    <property type="match status" value="1"/>
</dbReference>